<accession>A0A3M7S641</accession>
<proteinExistence type="predicted"/>
<reference evidence="1 2" key="1">
    <citation type="journal article" date="2018" name="Sci. Rep.">
        <title>Genomic signatures of local adaptation to the degree of environmental predictability in rotifers.</title>
        <authorList>
            <person name="Franch-Gras L."/>
            <person name="Hahn C."/>
            <person name="Garcia-Roger E.M."/>
            <person name="Carmona M.J."/>
            <person name="Serra M."/>
            <person name="Gomez A."/>
        </authorList>
    </citation>
    <scope>NUCLEOTIDE SEQUENCE [LARGE SCALE GENOMIC DNA]</scope>
    <source>
        <strain evidence="1">HYR1</strain>
    </source>
</reference>
<dbReference type="Proteomes" id="UP000276133">
    <property type="component" value="Unassembled WGS sequence"/>
</dbReference>
<evidence type="ECO:0000313" key="1">
    <source>
        <dbReference type="EMBL" id="RNA31293.1"/>
    </source>
</evidence>
<protein>
    <submittedName>
        <fullName evidence="1">Uncharacterized protein</fullName>
    </submittedName>
</protein>
<gene>
    <name evidence="1" type="ORF">BpHYR1_033888</name>
</gene>
<organism evidence="1 2">
    <name type="scientific">Brachionus plicatilis</name>
    <name type="common">Marine rotifer</name>
    <name type="synonym">Brachionus muelleri</name>
    <dbReference type="NCBI Taxonomy" id="10195"/>
    <lineage>
        <taxon>Eukaryota</taxon>
        <taxon>Metazoa</taxon>
        <taxon>Spiralia</taxon>
        <taxon>Gnathifera</taxon>
        <taxon>Rotifera</taxon>
        <taxon>Eurotatoria</taxon>
        <taxon>Monogononta</taxon>
        <taxon>Pseudotrocha</taxon>
        <taxon>Ploima</taxon>
        <taxon>Brachionidae</taxon>
        <taxon>Brachionus</taxon>
    </lineage>
</organism>
<name>A0A3M7S641_BRAPC</name>
<comment type="caution">
    <text evidence="1">The sequence shown here is derived from an EMBL/GenBank/DDBJ whole genome shotgun (WGS) entry which is preliminary data.</text>
</comment>
<dbReference type="OrthoDB" id="10543721at2759"/>
<dbReference type="AlphaFoldDB" id="A0A3M7S641"/>
<sequence length="66" mass="7250">MHKISPSLATASMSISLASRMNLDITTGYSLDTELATLRYVCSSWLLWATFMAAPDSTYEGRTRTG</sequence>
<evidence type="ECO:0000313" key="2">
    <source>
        <dbReference type="Proteomes" id="UP000276133"/>
    </source>
</evidence>
<keyword evidence="2" id="KW-1185">Reference proteome</keyword>
<dbReference type="EMBL" id="REGN01001958">
    <property type="protein sequence ID" value="RNA31293.1"/>
    <property type="molecule type" value="Genomic_DNA"/>
</dbReference>